<gene>
    <name evidence="1" type="ORF">MMF94_19590</name>
</gene>
<dbReference type="Pfam" id="PF10698">
    <property type="entry name" value="DUF2505"/>
    <property type="match status" value="1"/>
</dbReference>
<reference evidence="1 2" key="1">
    <citation type="submission" date="2022-03" db="EMBL/GenBank/DDBJ databases">
        <title>Pseudonocardia alaer sp. nov., a novel actinomycete isolated from reed forest soil.</title>
        <authorList>
            <person name="Wang L."/>
        </authorList>
    </citation>
    <scope>NUCLEOTIDE SEQUENCE [LARGE SCALE GENOMIC DNA]</scope>
    <source>
        <strain evidence="1 2">Y-16303</strain>
    </source>
</reference>
<comment type="caution">
    <text evidence="1">The sequence shown here is derived from an EMBL/GenBank/DDBJ whole genome shotgun (WGS) entry which is preliminary data.</text>
</comment>
<dbReference type="SUPFAM" id="SSF55961">
    <property type="entry name" value="Bet v1-like"/>
    <property type="match status" value="1"/>
</dbReference>
<protein>
    <submittedName>
        <fullName evidence="1">DUF2505 domain-containing protein</fullName>
    </submittedName>
</protein>
<name>A0ABS9TH77_9PSEU</name>
<dbReference type="Proteomes" id="UP001299970">
    <property type="component" value="Unassembled WGS sequence"/>
</dbReference>
<accession>A0ABS9TH77</accession>
<keyword evidence="2" id="KW-1185">Reference proteome</keyword>
<dbReference type="InterPro" id="IPR019639">
    <property type="entry name" value="DUF2505"/>
</dbReference>
<organism evidence="1 2">
    <name type="scientific">Pseudonocardia alaniniphila</name>
    <dbReference type="NCBI Taxonomy" id="75291"/>
    <lineage>
        <taxon>Bacteria</taxon>
        <taxon>Bacillati</taxon>
        <taxon>Actinomycetota</taxon>
        <taxon>Actinomycetes</taxon>
        <taxon>Pseudonocardiales</taxon>
        <taxon>Pseudonocardiaceae</taxon>
        <taxon>Pseudonocardia</taxon>
    </lineage>
</organism>
<dbReference type="EMBL" id="JAKXMK010000016">
    <property type="protein sequence ID" value="MCH6167895.1"/>
    <property type="molecule type" value="Genomic_DNA"/>
</dbReference>
<evidence type="ECO:0000313" key="1">
    <source>
        <dbReference type="EMBL" id="MCH6167895.1"/>
    </source>
</evidence>
<sequence>MPREFDYRSTWPYPADEVYATMTDPEYLRARLAKIGGPGAALLEHHPDGDGGVRYRLRHGLDAQDMPAALRTVLPGNITIERAESWKKQGPGRYDATVAVTIHNTPASAAGGMQLHDANPGSELLLRLDISVKVPLIGGRIEEVVVGRIGELFDLETQFTREWLEQRH</sequence>
<proteinExistence type="predicted"/>
<dbReference type="RefSeq" id="WP_241038467.1">
    <property type="nucleotide sequence ID" value="NZ_BAAAJF010000012.1"/>
</dbReference>
<evidence type="ECO:0000313" key="2">
    <source>
        <dbReference type="Proteomes" id="UP001299970"/>
    </source>
</evidence>